<evidence type="ECO:0000313" key="3">
    <source>
        <dbReference type="Proteomes" id="UP000566819"/>
    </source>
</evidence>
<sequence length="75" mass="7879">MSAQNQGRQSPPPEESTGSQQKSAPASGTGVNPESKNQNESKSQLEGLTSNPKGPLDDHVKETAKKTMNLGQSSK</sequence>
<evidence type="ECO:0000313" key="2">
    <source>
        <dbReference type="EMBL" id="KAF4634901.1"/>
    </source>
</evidence>
<feature type="region of interest" description="Disordered" evidence="1">
    <location>
        <begin position="1"/>
        <end position="75"/>
    </location>
</feature>
<dbReference type="OrthoDB" id="5375886at2759"/>
<dbReference type="Proteomes" id="UP000566819">
    <property type="component" value="Unassembled WGS sequence"/>
</dbReference>
<dbReference type="AlphaFoldDB" id="A0A8H4W674"/>
<proteinExistence type="predicted"/>
<feature type="compositionally biased region" description="Basic and acidic residues" evidence="1">
    <location>
        <begin position="55"/>
        <end position="65"/>
    </location>
</feature>
<dbReference type="EMBL" id="JAAMPI010000152">
    <property type="protein sequence ID" value="KAF4634901.1"/>
    <property type="molecule type" value="Genomic_DNA"/>
</dbReference>
<reference evidence="2 3" key="1">
    <citation type="submission" date="2020-03" db="EMBL/GenBank/DDBJ databases">
        <title>Draft Genome Sequence of Cudoniella acicularis.</title>
        <authorList>
            <person name="Buettner E."/>
            <person name="Kellner H."/>
        </authorList>
    </citation>
    <scope>NUCLEOTIDE SEQUENCE [LARGE SCALE GENOMIC DNA]</scope>
    <source>
        <strain evidence="2 3">DSM 108380</strain>
    </source>
</reference>
<feature type="compositionally biased region" description="Polar residues" evidence="1">
    <location>
        <begin position="16"/>
        <end position="52"/>
    </location>
</feature>
<protein>
    <submittedName>
        <fullName evidence="2">Uncharacterized protein</fullName>
    </submittedName>
</protein>
<keyword evidence="3" id="KW-1185">Reference proteome</keyword>
<accession>A0A8H4W674</accession>
<comment type="caution">
    <text evidence="2">The sequence shown here is derived from an EMBL/GenBank/DDBJ whole genome shotgun (WGS) entry which is preliminary data.</text>
</comment>
<name>A0A8H4W674_9HELO</name>
<evidence type="ECO:0000256" key="1">
    <source>
        <dbReference type="SAM" id="MobiDB-lite"/>
    </source>
</evidence>
<gene>
    <name evidence="2" type="ORF">G7Y89_g3186</name>
</gene>
<organism evidence="2 3">
    <name type="scientific">Cudoniella acicularis</name>
    <dbReference type="NCBI Taxonomy" id="354080"/>
    <lineage>
        <taxon>Eukaryota</taxon>
        <taxon>Fungi</taxon>
        <taxon>Dikarya</taxon>
        <taxon>Ascomycota</taxon>
        <taxon>Pezizomycotina</taxon>
        <taxon>Leotiomycetes</taxon>
        <taxon>Helotiales</taxon>
        <taxon>Tricladiaceae</taxon>
        <taxon>Cudoniella</taxon>
    </lineage>
</organism>